<feature type="compositionally biased region" description="Basic and acidic residues" evidence="1">
    <location>
        <begin position="1333"/>
        <end position="1350"/>
    </location>
</feature>
<feature type="region of interest" description="Disordered" evidence="1">
    <location>
        <begin position="120"/>
        <end position="139"/>
    </location>
</feature>
<evidence type="ECO:0000259" key="2">
    <source>
        <dbReference type="PROSITE" id="PS50006"/>
    </source>
</evidence>
<feature type="region of interest" description="Disordered" evidence="1">
    <location>
        <begin position="1033"/>
        <end position="1058"/>
    </location>
</feature>
<dbReference type="PROSITE" id="PS50006">
    <property type="entry name" value="FHA_DOMAIN"/>
    <property type="match status" value="1"/>
</dbReference>
<feature type="compositionally biased region" description="Polar residues" evidence="1">
    <location>
        <begin position="1432"/>
        <end position="1442"/>
    </location>
</feature>
<feature type="region of interest" description="Disordered" evidence="1">
    <location>
        <begin position="162"/>
        <end position="181"/>
    </location>
</feature>
<dbReference type="InterPro" id="IPR000253">
    <property type="entry name" value="FHA_dom"/>
</dbReference>
<dbReference type="Pfam" id="PF00498">
    <property type="entry name" value="FHA"/>
    <property type="match status" value="1"/>
</dbReference>
<feature type="region of interest" description="Disordered" evidence="1">
    <location>
        <begin position="1094"/>
        <end position="1188"/>
    </location>
</feature>
<feature type="region of interest" description="Disordered" evidence="1">
    <location>
        <begin position="1230"/>
        <end position="1418"/>
    </location>
</feature>
<feature type="region of interest" description="Disordered" evidence="1">
    <location>
        <begin position="445"/>
        <end position="464"/>
    </location>
</feature>
<gene>
    <name evidence="3" type="ORF">g.32084</name>
</gene>
<feature type="compositionally biased region" description="Polar residues" evidence="1">
    <location>
        <begin position="1480"/>
        <end position="1493"/>
    </location>
</feature>
<feature type="compositionally biased region" description="Basic and acidic residues" evidence="1">
    <location>
        <begin position="1357"/>
        <end position="1375"/>
    </location>
</feature>
<feature type="compositionally biased region" description="Basic and acidic residues" evidence="1">
    <location>
        <begin position="1042"/>
        <end position="1058"/>
    </location>
</feature>
<name>A0A1B6LB19_9HEMI</name>
<feature type="domain" description="FHA" evidence="2">
    <location>
        <begin position="43"/>
        <end position="93"/>
    </location>
</feature>
<reference evidence="3" key="1">
    <citation type="submission" date="2015-11" db="EMBL/GenBank/DDBJ databases">
        <title>De novo transcriptome assembly of four potential Pierce s Disease insect vectors from Arizona vineyards.</title>
        <authorList>
            <person name="Tassone E.E."/>
        </authorList>
    </citation>
    <scope>NUCLEOTIDE SEQUENCE</scope>
</reference>
<feature type="compositionally biased region" description="Polar residues" evidence="1">
    <location>
        <begin position="1103"/>
        <end position="1113"/>
    </location>
</feature>
<evidence type="ECO:0000256" key="1">
    <source>
        <dbReference type="SAM" id="MobiDB-lite"/>
    </source>
</evidence>
<dbReference type="SMART" id="SM00240">
    <property type="entry name" value="FHA"/>
    <property type="match status" value="1"/>
</dbReference>
<feature type="non-terminal residue" evidence="3">
    <location>
        <position position="1541"/>
    </location>
</feature>
<feature type="compositionally biased region" description="Basic and acidic residues" evidence="1">
    <location>
        <begin position="1161"/>
        <end position="1183"/>
    </location>
</feature>
<feature type="compositionally biased region" description="Polar residues" evidence="1">
    <location>
        <begin position="1150"/>
        <end position="1159"/>
    </location>
</feature>
<feature type="compositionally biased region" description="Basic and acidic residues" evidence="1">
    <location>
        <begin position="1137"/>
        <end position="1149"/>
    </location>
</feature>
<feature type="compositionally biased region" description="Polar residues" evidence="1">
    <location>
        <begin position="1238"/>
        <end position="1251"/>
    </location>
</feature>
<dbReference type="SUPFAM" id="SSF49879">
    <property type="entry name" value="SMAD/FHA domain"/>
    <property type="match status" value="1"/>
</dbReference>
<feature type="region of interest" description="Disordered" evidence="1">
    <location>
        <begin position="1431"/>
        <end position="1519"/>
    </location>
</feature>
<dbReference type="InterPro" id="IPR008984">
    <property type="entry name" value="SMAD_FHA_dom_sf"/>
</dbReference>
<dbReference type="Gene3D" id="2.60.200.20">
    <property type="match status" value="1"/>
</dbReference>
<feature type="compositionally biased region" description="Basic and acidic residues" evidence="1">
    <location>
        <begin position="1295"/>
        <end position="1323"/>
    </location>
</feature>
<organism evidence="3">
    <name type="scientific">Graphocephala atropunctata</name>
    <dbReference type="NCBI Taxonomy" id="36148"/>
    <lineage>
        <taxon>Eukaryota</taxon>
        <taxon>Metazoa</taxon>
        <taxon>Ecdysozoa</taxon>
        <taxon>Arthropoda</taxon>
        <taxon>Hexapoda</taxon>
        <taxon>Insecta</taxon>
        <taxon>Pterygota</taxon>
        <taxon>Neoptera</taxon>
        <taxon>Paraneoptera</taxon>
        <taxon>Hemiptera</taxon>
        <taxon>Auchenorrhyncha</taxon>
        <taxon>Membracoidea</taxon>
        <taxon>Cicadellidae</taxon>
        <taxon>Cicadellinae</taxon>
        <taxon>Cicadellini</taxon>
        <taxon>Graphocephala</taxon>
    </lineage>
</organism>
<sequence>MEDCTQVLEDSTFLNFNAPDIGRLKVGSLVVNGVPHDIFRGDNVIGRDELSDIVIRSGAISNKHAVIEVEDWDTHLVYDCGSTNKTRLGKIVLKPIVRYNLQGDDELMFANLKAKYSKLENPQAPDADESGSETGSESMLNCESVNEALDLDANDSAQSAWNSRRTSAVEESSDSALDNSSIFEPKNGHFAGSHIQVVDASGEESEDDEFFVLPSQTVKEFKSNRKDKNSKVGSLSLTEDIFDPAVVAKHCQNVNSVKRRLEINSSKDIFEAETQDQECDSVLKPDDRGCTNINLMDYDSQSVFNTEAQVIVNRVESNQIDKSVFEAETQEVELSLMPTQKAKQNCDIDIFDANTELDDCHEDLNKEKLSKEKLSNKNKALNENKSPGNNLEDDEISDLALSAVLSQFNKTNKTNMKDITEELTHQLDRENESISIMDQLTQLNTHETDQGNGSGSTNDGRKQKSNYETLQLDQGKNTAQMNTTHLSEENEDTLIHGEGIEDALTQINTKLVEDNVIPNCEVRQKNKLKKAIKNSSKDSLACEKTVDTPIVNTNNSNQVVIQNVRSAPTKDSTSSTSNVALTHFSTMSPEDLNPKCDKENSIQVKIEIDEDMEQHIDLDHSTSDQSEGNKNLSISNILSKSTEVLPKYIKNEIKIENVSKIETDEHNNFAHEETQVNMKICDVKEICTRLLVPYFRVEKKEQNIEAEETQLNLNHYNIVEAETQHNLQVEQPSFDENDSSTDVEDGIEINKSNDLTIFPGRSTPSIVSPKDNILEAKCKNFTVEENSNESDSLLAAMPLDNDVIDMLETQPATSKSSFSKVTTCVENICSLKQNENTNHRSVVRLNESAVAVNSSALTVADMEICSTVAQNVHFSTISTCESIKKQKLLVPSDSLDHSRFLNEPCSSSTPFKPTDNVNATQVTKKNVLKTPPRISKNEVLFESPDLPLTEELLAVADKTPEINHEFNSHTHQRKNDIVPLVLNRTPRAKKLSRKMAEHLKQGKEDKTCNDKQVLPNVEEVSQHSKMFGEKIFSNENKSVNKMNKESKKKDITKRNKSKEVSDDLCLKLDLKNPFVKIENDFNLKIKKPQETSEIKLTQKESKSSPTVMDSKSSPTKRRSCSKAGISKPPKNSTPLLHNEEELNKSKRIDQTSSNENICNASKKDNDSKKKKTQEKNTSEKQETTPKIVGQISGEEKVITEVCVGISSNKSQKDTCGNIVKEFDEVEQIVESEKRLHPKNNQTNTALDNNDNSSEPKSRKSSRSKKGSLANSRLEKEILNKQVSLSESNNISKKSMKVENDTLEVNSKEKCSKSSPHSKAESDGKTNLGLQNKIVEEKELPDNGFRNESKRTRVKPARFKDDDVKSESPTSDKDFISGRIKRKAQINDDSIKSESSMCDRGSVSGRQKRKGVGKIMESKVSVKEGEVDVAHQVSGNADSTKSDPSLIDKGSVSGRQKRKGVVKSMESKVSVKEGELDVAHQASNDANGMKSDSSIMDEGSRRQKGRMTKNTEPDIPKKRTKIEVAVQASIDDNMNSDSSASD</sequence>
<feature type="compositionally biased region" description="Basic and acidic residues" evidence="1">
    <location>
        <begin position="1464"/>
        <end position="1477"/>
    </location>
</feature>
<proteinExistence type="predicted"/>
<protein>
    <recommendedName>
        <fullName evidence="2">FHA domain-containing protein</fullName>
    </recommendedName>
</protein>
<evidence type="ECO:0000313" key="3">
    <source>
        <dbReference type="EMBL" id="JAT20893.1"/>
    </source>
</evidence>
<accession>A0A1B6LB19</accession>
<feature type="compositionally biased region" description="Polar residues" evidence="1">
    <location>
        <begin position="1280"/>
        <end position="1292"/>
    </location>
</feature>
<dbReference type="CDD" id="cd22665">
    <property type="entry name" value="FHA_MDC1"/>
    <property type="match status" value="1"/>
</dbReference>
<dbReference type="EMBL" id="GEBQ01019084">
    <property type="protein sequence ID" value="JAT20893.1"/>
    <property type="molecule type" value="Transcribed_RNA"/>
</dbReference>